<dbReference type="GO" id="GO:0015074">
    <property type="term" value="P:DNA integration"/>
    <property type="evidence" value="ECO:0007669"/>
    <property type="project" value="InterPro"/>
</dbReference>
<dbReference type="GO" id="GO:0003676">
    <property type="term" value="F:nucleic acid binding"/>
    <property type="evidence" value="ECO:0007669"/>
    <property type="project" value="InterPro"/>
</dbReference>
<organism evidence="3 4">
    <name type="scientific">Celeribacter halophilus</name>
    <dbReference type="NCBI Taxonomy" id="576117"/>
    <lineage>
        <taxon>Bacteria</taxon>
        <taxon>Pseudomonadati</taxon>
        <taxon>Pseudomonadota</taxon>
        <taxon>Alphaproteobacteria</taxon>
        <taxon>Rhodobacterales</taxon>
        <taxon>Roseobacteraceae</taxon>
        <taxon>Celeribacter</taxon>
    </lineage>
</organism>
<dbReference type="InterPro" id="IPR001584">
    <property type="entry name" value="Integrase_cat-core"/>
</dbReference>
<dbReference type="RefSeq" id="WP_066599029.1">
    <property type="nucleotide sequence ID" value="NZ_FORY01000005.1"/>
</dbReference>
<evidence type="ECO:0000313" key="4">
    <source>
        <dbReference type="Proteomes" id="UP000183299"/>
    </source>
</evidence>
<sequence length="720" mass="80168">MAVRLRINKSDALVAGSTVHVVCAVSDSTLELRPLDGSSELLCFSHADVKRMIDECQASIEYGYFSGAQAARRALAGSALISRMGAAEKAQIFRKQVYVECFLDAEADGEVSRSNDRCAAFLPELGKRVEAKILEQIRLGKDGAELGKLLAMKHPGRTALMAWVREWQKTHDPMCFVKKSRFNGVNAKRVSPQVESAIQTAIKTYLHPGRVHIPHIADEANRVIRELNKSLVFSGQLPEREVSENTVRRRIADLDQFEVCAAREGVAVAKNKLGPYGQGLEIEAPLQRIEMDEWLIDLIALLEESGVDVSDPKFDELRKGRFWVCVAIDAATRVILAIKMSRTESAVETALATLWLAMRNKSEISKQLGCKKEWSEHGHIFNVAVDNGSSFVNADFKAALTDLGIGYEVLPAGVPKLRGRIERVFRTFGTELMQFLTGRTFSNPQERGDYPSDKYVVHTADSIVEVLVRFVVDIYHHREHRGLEYATPADTWDRLMGLYGHSPAKSPHILRHFLGIPLKRQLGRHGVLVCGIAYTSRNLATFFQRRGAQQIDLRIDPEDMGYVSAWFDDAWHTIPAGLPNARGSSLAVWEAMIRELRRSNKAAARLHIEIVDAALERIKQIDDNQRAWRQIGPLTVSAKDIRRAEHESFYGLSFGVVPGEVREKPSVVGTASLTGRLSEIATSEGTSVEGSSPVDDAPGQPELPEDTQPEWRFSDEGEQE</sequence>
<dbReference type="InterPro" id="IPR036397">
    <property type="entry name" value="RNaseH_sf"/>
</dbReference>
<dbReference type="OrthoDB" id="9814072at2"/>
<dbReference type="Proteomes" id="UP000183299">
    <property type="component" value="Unassembled WGS sequence"/>
</dbReference>
<dbReference type="InterPro" id="IPR012337">
    <property type="entry name" value="RNaseH-like_sf"/>
</dbReference>
<dbReference type="EMBL" id="FORY01000005">
    <property type="protein sequence ID" value="SFJ48897.1"/>
    <property type="molecule type" value="Genomic_DNA"/>
</dbReference>
<dbReference type="SUPFAM" id="SSF53098">
    <property type="entry name" value="Ribonuclease H-like"/>
    <property type="match status" value="1"/>
</dbReference>
<feature type="domain" description="Integrase catalytic" evidence="2">
    <location>
        <begin position="281"/>
        <end position="496"/>
    </location>
</feature>
<dbReference type="Pfam" id="PF09299">
    <property type="entry name" value="Mu-transpos_C"/>
    <property type="match status" value="1"/>
</dbReference>
<name>A0A1I3RUA5_9RHOB</name>
<dbReference type="PROSITE" id="PS50994">
    <property type="entry name" value="INTEGRASE"/>
    <property type="match status" value="1"/>
</dbReference>
<dbReference type="Gene3D" id="3.30.420.10">
    <property type="entry name" value="Ribonuclease H-like superfamily/Ribonuclease H"/>
    <property type="match status" value="1"/>
</dbReference>
<feature type="region of interest" description="Disordered" evidence="1">
    <location>
        <begin position="682"/>
        <end position="720"/>
    </location>
</feature>
<dbReference type="GeneID" id="98664898"/>
<proteinExistence type="predicted"/>
<accession>A0A1I3RUA5</accession>
<dbReference type="STRING" id="576117.SAMN04488138_105239"/>
<gene>
    <name evidence="3" type="ORF">SAMN04488138_105239</name>
</gene>
<protein>
    <submittedName>
        <fullName evidence="3">Integrase core domain-containing protein</fullName>
    </submittedName>
</protein>
<reference evidence="3 4" key="1">
    <citation type="submission" date="2016-10" db="EMBL/GenBank/DDBJ databases">
        <authorList>
            <person name="de Groot N.N."/>
        </authorList>
    </citation>
    <scope>NUCLEOTIDE SEQUENCE [LARGE SCALE GENOMIC DNA]</scope>
    <source>
        <strain evidence="3 4">CGMCC 1.8891</strain>
    </source>
</reference>
<dbReference type="AlphaFoldDB" id="A0A1I3RUA5"/>
<keyword evidence="4" id="KW-1185">Reference proteome</keyword>
<evidence type="ECO:0000259" key="2">
    <source>
        <dbReference type="PROSITE" id="PS50994"/>
    </source>
</evidence>
<dbReference type="InterPro" id="IPR015378">
    <property type="entry name" value="Transposase-like_Mu_C"/>
</dbReference>
<evidence type="ECO:0000256" key="1">
    <source>
        <dbReference type="SAM" id="MobiDB-lite"/>
    </source>
</evidence>
<evidence type="ECO:0000313" key="3">
    <source>
        <dbReference type="EMBL" id="SFJ48897.1"/>
    </source>
</evidence>